<dbReference type="AlphaFoldDB" id="A0AAN1NNP4"/>
<protein>
    <submittedName>
        <fullName evidence="6">LysR family transcriptional regulator</fullName>
    </submittedName>
</protein>
<sequence length="312" mass="34853">MESLRGLRAFVYTAELGSYVAAARVSGISSSAIAKSVAKLEDELGVRLFHRTTRSIGLTEEGHVFYERCKFILNEIRDARALIAETRITPCGRLHISVPQIFGHSLLMPILPRFIEKYPDIQLDIDFEDRVVDLIAEGIDVAVRSGELADNRLVSRKLGEQYFVVCASRDYLETHGVPLNPADLVHHRCIHFKYPSSGRIASWAFTADFENLDLPKDLIFNNTHAGLRAAIDGAGIAHLPVYVAEEAFEKGLLVPLLTEYMLPLGVMSLIWPSNRHLSPKVRAFVDFVSSELVQGNYFTNIGSQMRSRPDEA</sequence>
<feature type="domain" description="HTH lysR-type" evidence="5">
    <location>
        <begin position="1"/>
        <end position="59"/>
    </location>
</feature>
<dbReference type="Proteomes" id="UP000241538">
    <property type="component" value="Chromosome"/>
</dbReference>
<evidence type="ECO:0000259" key="5">
    <source>
        <dbReference type="PROSITE" id="PS50931"/>
    </source>
</evidence>
<reference evidence="6 7" key="1">
    <citation type="journal article" date="2018" name="Int J Genomics">
        <title>Comparative Genomics Analysis of Plasmid pPV989-94 from a Clinical Isolate of Pantoea vagans PV989.</title>
        <authorList>
            <person name="Xu L."/>
            <person name="Yin M."/>
            <person name="Zhu T."/>
            <person name="Lu J."/>
            <person name="Bao Q."/>
        </authorList>
    </citation>
    <scope>NUCLEOTIDE SEQUENCE [LARGE SCALE GENOMIC DNA]</scope>
    <source>
        <strain evidence="6 7">PV989</strain>
    </source>
</reference>
<keyword evidence="4" id="KW-0804">Transcription</keyword>
<dbReference type="SUPFAM" id="SSF46785">
    <property type="entry name" value="Winged helix' DNA-binding domain"/>
    <property type="match status" value="1"/>
</dbReference>
<evidence type="ECO:0000256" key="4">
    <source>
        <dbReference type="ARBA" id="ARBA00023163"/>
    </source>
</evidence>
<dbReference type="PANTHER" id="PTHR30537">
    <property type="entry name" value="HTH-TYPE TRANSCRIPTIONAL REGULATOR"/>
    <property type="match status" value="1"/>
</dbReference>
<evidence type="ECO:0000313" key="7">
    <source>
        <dbReference type="Proteomes" id="UP000241538"/>
    </source>
</evidence>
<keyword evidence="2" id="KW-0805">Transcription regulation</keyword>
<dbReference type="InterPro" id="IPR000847">
    <property type="entry name" value="LysR_HTH_N"/>
</dbReference>
<dbReference type="InterPro" id="IPR005119">
    <property type="entry name" value="LysR_subst-bd"/>
</dbReference>
<dbReference type="Gene3D" id="3.40.190.290">
    <property type="match status" value="1"/>
</dbReference>
<keyword evidence="3" id="KW-0238">DNA-binding</keyword>
<dbReference type="InterPro" id="IPR036390">
    <property type="entry name" value="WH_DNA-bd_sf"/>
</dbReference>
<dbReference type="EMBL" id="CP028349">
    <property type="protein sequence ID" value="AVV36423.1"/>
    <property type="molecule type" value="Genomic_DNA"/>
</dbReference>
<dbReference type="CDD" id="cd08476">
    <property type="entry name" value="PBP2_CrgA_like_7"/>
    <property type="match status" value="1"/>
</dbReference>
<dbReference type="InterPro" id="IPR036388">
    <property type="entry name" value="WH-like_DNA-bd_sf"/>
</dbReference>
<dbReference type="Pfam" id="PF03466">
    <property type="entry name" value="LysR_substrate"/>
    <property type="match status" value="1"/>
</dbReference>
<dbReference type="PROSITE" id="PS50931">
    <property type="entry name" value="HTH_LYSR"/>
    <property type="match status" value="1"/>
</dbReference>
<dbReference type="RefSeq" id="WP_072008940.1">
    <property type="nucleotide sequence ID" value="NZ_CP028349.1"/>
</dbReference>
<dbReference type="Gene3D" id="1.10.10.10">
    <property type="entry name" value="Winged helix-like DNA-binding domain superfamily/Winged helix DNA-binding domain"/>
    <property type="match status" value="1"/>
</dbReference>
<gene>
    <name evidence="6" type="ORF">C9381_04065</name>
</gene>
<evidence type="ECO:0000256" key="1">
    <source>
        <dbReference type="ARBA" id="ARBA00009437"/>
    </source>
</evidence>
<proteinExistence type="inferred from homology"/>
<dbReference type="SUPFAM" id="SSF53850">
    <property type="entry name" value="Periplasmic binding protein-like II"/>
    <property type="match status" value="1"/>
</dbReference>
<dbReference type="FunFam" id="1.10.10.10:FF:000001">
    <property type="entry name" value="LysR family transcriptional regulator"/>
    <property type="match status" value="1"/>
</dbReference>
<dbReference type="GO" id="GO:0003677">
    <property type="term" value="F:DNA binding"/>
    <property type="evidence" value="ECO:0007669"/>
    <property type="project" value="UniProtKB-KW"/>
</dbReference>
<evidence type="ECO:0000313" key="6">
    <source>
        <dbReference type="EMBL" id="AVV36423.1"/>
    </source>
</evidence>
<dbReference type="GO" id="GO:0003700">
    <property type="term" value="F:DNA-binding transcription factor activity"/>
    <property type="evidence" value="ECO:0007669"/>
    <property type="project" value="InterPro"/>
</dbReference>
<evidence type="ECO:0000256" key="2">
    <source>
        <dbReference type="ARBA" id="ARBA00023015"/>
    </source>
</evidence>
<organism evidence="6 7">
    <name type="scientific">Pantoea vagans</name>
    <dbReference type="NCBI Taxonomy" id="470934"/>
    <lineage>
        <taxon>Bacteria</taxon>
        <taxon>Pseudomonadati</taxon>
        <taxon>Pseudomonadota</taxon>
        <taxon>Gammaproteobacteria</taxon>
        <taxon>Enterobacterales</taxon>
        <taxon>Erwiniaceae</taxon>
        <taxon>Pantoea</taxon>
    </lineage>
</organism>
<comment type="similarity">
    <text evidence="1">Belongs to the LysR transcriptional regulatory family.</text>
</comment>
<dbReference type="InterPro" id="IPR058163">
    <property type="entry name" value="LysR-type_TF_proteobact-type"/>
</dbReference>
<name>A0AAN1NNP4_9GAMM</name>
<accession>A0AAN1NNP4</accession>
<evidence type="ECO:0000256" key="3">
    <source>
        <dbReference type="ARBA" id="ARBA00023125"/>
    </source>
</evidence>
<dbReference type="Pfam" id="PF00126">
    <property type="entry name" value="HTH_1"/>
    <property type="match status" value="1"/>
</dbReference>
<dbReference type="PANTHER" id="PTHR30537:SF5">
    <property type="entry name" value="HTH-TYPE TRANSCRIPTIONAL ACTIVATOR TTDR-RELATED"/>
    <property type="match status" value="1"/>
</dbReference>